<reference evidence="1 2" key="1">
    <citation type="journal article" date="2019" name="Sci. Rep.">
        <title>Orb-weaving spider Araneus ventricosus genome elucidates the spidroin gene catalogue.</title>
        <authorList>
            <person name="Kono N."/>
            <person name="Nakamura H."/>
            <person name="Ohtoshi R."/>
            <person name="Moran D.A.P."/>
            <person name="Shinohara A."/>
            <person name="Yoshida Y."/>
            <person name="Fujiwara M."/>
            <person name="Mori M."/>
            <person name="Tomita M."/>
            <person name="Arakawa K."/>
        </authorList>
    </citation>
    <scope>NUCLEOTIDE SEQUENCE [LARGE SCALE GENOMIC DNA]</scope>
</reference>
<sequence>MEIFCFLSGEETETFTSEWTSPHFYLTSLHEICGLVRTTKVPAMTPSTLLPGWDRVEGSFCSRPWPDSHAGHDLAADGEIEKIICVSTRKSDGTKIGFSLRSSLKPYYHNAPNCEMDKESSF</sequence>
<evidence type="ECO:0000313" key="2">
    <source>
        <dbReference type="Proteomes" id="UP000499080"/>
    </source>
</evidence>
<gene>
    <name evidence="1" type="ORF">AVEN_254529_1</name>
</gene>
<organism evidence="1 2">
    <name type="scientific">Araneus ventricosus</name>
    <name type="common">Orbweaver spider</name>
    <name type="synonym">Epeira ventricosa</name>
    <dbReference type="NCBI Taxonomy" id="182803"/>
    <lineage>
        <taxon>Eukaryota</taxon>
        <taxon>Metazoa</taxon>
        <taxon>Ecdysozoa</taxon>
        <taxon>Arthropoda</taxon>
        <taxon>Chelicerata</taxon>
        <taxon>Arachnida</taxon>
        <taxon>Araneae</taxon>
        <taxon>Araneomorphae</taxon>
        <taxon>Entelegynae</taxon>
        <taxon>Araneoidea</taxon>
        <taxon>Araneidae</taxon>
        <taxon>Araneus</taxon>
    </lineage>
</organism>
<name>A0A4Y2R763_ARAVE</name>
<accession>A0A4Y2R763</accession>
<evidence type="ECO:0000313" key="1">
    <source>
        <dbReference type="EMBL" id="GBN71607.1"/>
    </source>
</evidence>
<proteinExistence type="predicted"/>
<comment type="caution">
    <text evidence="1">The sequence shown here is derived from an EMBL/GenBank/DDBJ whole genome shotgun (WGS) entry which is preliminary data.</text>
</comment>
<dbReference type="Proteomes" id="UP000499080">
    <property type="component" value="Unassembled WGS sequence"/>
</dbReference>
<protein>
    <submittedName>
        <fullName evidence="1">Uncharacterized protein</fullName>
    </submittedName>
</protein>
<dbReference type="EMBL" id="BGPR01016041">
    <property type="protein sequence ID" value="GBN71607.1"/>
    <property type="molecule type" value="Genomic_DNA"/>
</dbReference>
<dbReference type="AlphaFoldDB" id="A0A4Y2R763"/>
<keyword evidence="2" id="KW-1185">Reference proteome</keyword>